<dbReference type="Proteomes" id="UP001345963">
    <property type="component" value="Unassembled WGS sequence"/>
</dbReference>
<reference evidence="1 2" key="1">
    <citation type="submission" date="2021-07" db="EMBL/GenBank/DDBJ databases">
        <authorList>
            <person name="Palmer J.M."/>
        </authorList>
    </citation>
    <scope>NUCLEOTIDE SEQUENCE [LARGE SCALE GENOMIC DNA]</scope>
    <source>
        <strain evidence="1 2">AT_MEX2019</strain>
        <tissue evidence="1">Muscle</tissue>
    </source>
</reference>
<organism evidence="1 2">
    <name type="scientific">Ataeniobius toweri</name>
    <dbReference type="NCBI Taxonomy" id="208326"/>
    <lineage>
        <taxon>Eukaryota</taxon>
        <taxon>Metazoa</taxon>
        <taxon>Chordata</taxon>
        <taxon>Craniata</taxon>
        <taxon>Vertebrata</taxon>
        <taxon>Euteleostomi</taxon>
        <taxon>Actinopterygii</taxon>
        <taxon>Neopterygii</taxon>
        <taxon>Teleostei</taxon>
        <taxon>Neoteleostei</taxon>
        <taxon>Acanthomorphata</taxon>
        <taxon>Ovalentaria</taxon>
        <taxon>Atherinomorphae</taxon>
        <taxon>Cyprinodontiformes</taxon>
        <taxon>Goodeidae</taxon>
        <taxon>Ataeniobius</taxon>
    </lineage>
</organism>
<proteinExistence type="predicted"/>
<comment type="caution">
    <text evidence="1">The sequence shown here is derived from an EMBL/GenBank/DDBJ whole genome shotgun (WGS) entry which is preliminary data.</text>
</comment>
<name>A0ABU7C823_9TELE</name>
<accession>A0ABU7C823</accession>
<evidence type="ECO:0000313" key="2">
    <source>
        <dbReference type="Proteomes" id="UP001345963"/>
    </source>
</evidence>
<dbReference type="EMBL" id="JAHUTI010079728">
    <property type="protein sequence ID" value="MED6257920.1"/>
    <property type="molecule type" value="Genomic_DNA"/>
</dbReference>
<evidence type="ECO:0000313" key="1">
    <source>
        <dbReference type="EMBL" id="MED6257920.1"/>
    </source>
</evidence>
<protein>
    <submittedName>
        <fullName evidence="1">Uncharacterized protein</fullName>
    </submittedName>
</protein>
<keyword evidence="2" id="KW-1185">Reference proteome</keyword>
<gene>
    <name evidence="1" type="ORF">ATANTOWER_000531</name>
</gene>
<sequence>MTVNPANVTTSFSIRFPWVPVLSLKMHFVFGPSELFVYCWIIYHHMESFPEKQQREELFISVLHDSGAADREKPATECYGTALVQVSRNPCPFADTNPHRTNLSLSFQFQFLKHDFLTAACTLEDQMYDGSFCVRFVLFCKTRLQLVFLL</sequence>